<reference evidence="8" key="2">
    <citation type="submission" date="2025-08" db="UniProtKB">
        <authorList>
            <consortium name="Ensembl"/>
        </authorList>
    </citation>
    <scope>IDENTIFICATION</scope>
</reference>
<feature type="compositionally biased region" description="Polar residues" evidence="7">
    <location>
        <begin position="639"/>
        <end position="651"/>
    </location>
</feature>
<evidence type="ECO:0000313" key="8">
    <source>
        <dbReference type="Ensembl" id="ENSECRP00000016517.1"/>
    </source>
</evidence>
<feature type="region of interest" description="Disordered" evidence="7">
    <location>
        <begin position="21"/>
        <end position="48"/>
    </location>
</feature>
<feature type="compositionally biased region" description="Polar residues" evidence="7">
    <location>
        <begin position="452"/>
        <end position="462"/>
    </location>
</feature>
<comment type="similarity">
    <text evidence="2">Belongs to the Amer family.</text>
</comment>
<dbReference type="Proteomes" id="UP000694620">
    <property type="component" value="Chromosome 12"/>
</dbReference>
<keyword evidence="3" id="KW-1003">Cell membrane</keyword>
<evidence type="ECO:0000256" key="7">
    <source>
        <dbReference type="SAM" id="MobiDB-lite"/>
    </source>
</evidence>
<keyword evidence="9" id="KW-1185">Reference proteome</keyword>
<reference evidence="8" key="1">
    <citation type="submission" date="2021-06" db="EMBL/GenBank/DDBJ databases">
        <authorList>
            <consortium name="Wellcome Sanger Institute Data Sharing"/>
        </authorList>
    </citation>
    <scope>NUCLEOTIDE SEQUENCE [LARGE SCALE GENOMIC DNA]</scope>
</reference>
<evidence type="ECO:0000256" key="1">
    <source>
        <dbReference type="ARBA" id="ARBA00004202"/>
    </source>
</evidence>
<dbReference type="RefSeq" id="XP_051790455.1">
    <property type="nucleotide sequence ID" value="XM_051934495.1"/>
</dbReference>
<proteinExistence type="inferred from homology"/>
<sequence>MDTSRSMQTRAESLSCVVDKTADSKAQATEADKLSEAADGATSEQQAPGKIKKTAFRFFGGRKSICTLPSFFGVKHKGHAKSSSKKVIGKSKTHDCISDVNWEDVGRAGELPVAEFEYHSQKHGAADMLTCSQSVHSINSNKKSDALLCSNSESSEQKLSSEKSLPRPKKGLKSLFSIRRNKKNKEKSEPSEFSPRLSVKAASTDHVKTQSESPDSLPESLLSIALIGQDKVVDKPECTEEVNVIENNTLDVGSNMKDPYCHNSDIFKDVDLQEMILEVKVDVDGGILCVKSEMAHLSEVCQNYTDHDPSSVRSSDQISLMFGDVSSLKSFDSLTGCGDIVADQDDESMAESTVSAERGRNAGKRSSCYITYQGGGEEMASPDEVDEYLQGLWDGEAAADVCYTPGEHQHVLEDIEMHSSLGEAGISSPLICYPEIAKSAADSCTVRDLLTPQSDQLESAPNSDEGYYDSTTPGPDEECGESMGRIRKERLPRDSYSGDALYELYEPDDSLMSPPLEDEPSFDTQPPSPDSFEFLGVSLGLGNKTLESNAPDKMCQIETEEARLVVIQKELMAWGVRRMKKSVKEQACLSKERIYPDRTSTECKPKSGKKHQGCLENEQLQLQSVKAGRAGAHEKLRPGSQSHSGNYTTVKVPSGELDPSNGTPTSHQMKDLPLQARNYKLHKAERKGKDAATEQIKNNVDLECDQAVSFSQALVDFTNNTKFFSDFSRGLGSSDSGSSFAHNIKVLPTMVTFDVVDMENEEECDQQIEMVPDEDMESPFEPFDDSYLQKDAIAECDERMFDMYDQMSFLSGPWGVASLPRQISFSKKVSAKPLPLSLNRRSRSLDIESLECEISDSYQLKFAPDVRSSSQVPRREWNTRKVSSTECKRNVHSSLEAVDLPSESWQEEINYSVIHPKMDSKVQGSQGTVEERMWSPGNPADGLEQHCGECTSSWDVPVHDSSGKFCCSGASISVSRPSQLSLRLGDYQIHKPVSSISEACRENPYKQFVLASPLEERSENVFTQNSALQYVGSSRQPSKCKPVGITQGMPHCRQDEAPASELFEASSKGQSELVQTGWGKCTLLDL</sequence>
<dbReference type="AlphaFoldDB" id="A0A8C4X9Z9"/>
<evidence type="ECO:0000313" key="9">
    <source>
        <dbReference type="Proteomes" id="UP000694620"/>
    </source>
</evidence>
<dbReference type="GO" id="GO:0016055">
    <property type="term" value="P:Wnt signaling pathway"/>
    <property type="evidence" value="ECO:0007669"/>
    <property type="project" value="UniProtKB-KW"/>
</dbReference>
<feature type="region of interest" description="Disordered" evidence="7">
    <location>
        <begin position="507"/>
        <end position="527"/>
    </location>
</feature>
<dbReference type="PANTHER" id="PTHR22237:SF0">
    <property type="entry name" value="APC MEMBRANE RECRUITMENT PROTEIN 1"/>
    <property type="match status" value="1"/>
</dbReference>
<feature type="region of interest" description="Disordered" evidence="7">
    <location>
        <begin position="452"/>
        <end position="490"/>
    </location>
</feature>
<dbReference type="GO" id="GO:0005886">
    <property type="term" value="C:plasma membrane"/>
    <property type="evidence" value="ECO:0007669"/>
    <property type="project" value="UniProtKB-SubCell"/>
</dbReference>
<feature type="region of interest" description="Disordered" evidence="7">
    <location>
        <begin position="157"/>
        <end position="216"/>
    </location>
</feature>
<dbReference type="CTD" id="139285"/>
<gene>
    <name evidence="8" type="primary">AMER1</name>
    <name evidence="8" type="synonym">amer1</name>
</gene>
<dbReference type="GeneTree" id="ENSGT00530000063529"/>
<keyword evidence="6" id="KW-0472">Membrane</keyword>
<evidence type="ECO:0000256" key="4">
    <source>
        <dbReference type="ARBA" id="ARBA00022687"/>
    </source>
</evidence>
<comment type="subcellular location">
    <subcellularLocation>
        <location evidence="1">Cell membrane</location>
        <topology evidence="1">Peripheral membrane protein</topology>
    </subcellularLocation>
</comment>
<dbReference type="RefSeq" id="XP_028671302.1">
    <property type="nucleotide sequence ID" value="XM_028815469.2"/>
</dbReference>
<accession>A0A8C4X9Z9</accession>
<keyword evidence="5" id="KW-0446">Lipid-binding</keyword>
<organism evidence="8 9">
    <name type="scientific">Erpetoichthys calabaricus</name>
    <name type="common">Rope fish</name>
    <name type="synonym">Calamoichthys calabaricus</name>
    <dbReference type="NCBI Taxonomy" id="27687"/>
    <lineage>
        <taxon>Eukaryota</taxon>
        <taxon>Metazoa</taxon>
        <taxon>Chordata</taxon>
        <taxon>Craniata</taxon>
        <taxon>Vertebrata</taxon>
        <taxon>Euteleostomi</taxon>
        <taxon>Actinopterygii</taxon>
        <taxon>Polypteriformes</taxon>
        <taxon>Polypteridae</taxon>
        <taxon>Erpetoichthys</taxon>
    </lineage>
</organism>
<dbReference type="PANTHER" id="PTHR22237">
    <property type="entry name" value="APC MEMBRANE RECRUITMENT PROTEIN 2-RELATED"/>
    <property type="match status" value="1"/>
</dbReference>
<dbReference type="OrthoDB" id="9898564at2759"/>
<dbReference type="GeneID" id="114662123"/>
<dbReference type="InterPro" id="IPR019003">
    <property type="entry name" value="AMER"/>
</dbReference>
<dbReference type="GO" id="GO:0005546">
    <property type="term" value="F:phosphatidylinositol-4,5-bisphosphate binding"/>
    <property type="evidence" value="ECO:0007669"/>
    <property type="project" value="TreeGrafter"/>
</dbReference>
<reference evidence="8" key="3">
    <citation type="submission" date="2025-09" db="UniProtKB">
        <authorList>
            <consortium name="Ensembl"/>
        </authorList>
    </citation>
    <scope>IDENTIFICATION</scope>
</reference>
<dbReference type="GO" id="GO:0008013">
    <property type="term" value="F:beta-catenin binding"/>
    <property type="evidence" value="ECO:0007669"/>
    <property type="project" value="TreeGrafter"/>
</dbReference>
<keyword evidence="4" id="KW-0879">Wnt signaling pathway</keyword>
<evidence type="ECO:0000256" key="5">
    <source>
        <dbReference type="ARBA" id="ARBA00023121"/>
    </source>
</evidence>
<feature type="region of interest" description="Disordered" evidence="7">
    <location>
        <begin position="626"/>
        <end position="673"/>
    </location>
</feature>
<evidence type="ECO:0000256" key="6">
    <source>
        <dbReference type="ARBA" id="ARBA00023136"/>
    </source>
</evidence>
<protein>
    <submittedName>
        <fullName evidence="8">APC membrane recruitment protein 1</fullName>
    </submittedName>
</protein>
<dbReference type="Pfam" id="PF09422">
    <property type="entry name" value="AMER"/>
    <property type="match status" value="1"/>
</dbReference>
<evidence type="ECO:0000256" key="3">
    <source>
        <dbReference type="ARBA" id="ARBA00022475"/>
    </source>
</evidence>
<dbReference type="GO" id="GO:0060828">
    <property type="term" value="P:regulation of canonical Wnt signaling pathway"/>
    <property type="evidence" value="ECO:0007669"/>
    <property type="project" value="TreeGrafter"/>
</dbReference>
<name>A0A8C4X9Z9_ERPCA</name>
<evidence type="ECO:0000256" key="2">
    <source>
        <dbReference type="ARBA" id="ARBA00007750"/>
    </source>
</evidence>
<dbReference type="Ensembl" id="ENSECRT00000016808.1">
    <property type="protein sequence ID" value="ENSECRP00000016517.1"/>
    <property type="gene ID" value="ENSECRG00000010988.1"/>
</dbReference>